<comment type="caution">
    <text evidence="3">The sequence shown here is derived from an EMBL/GenBank/DDBJ whole genome shotgun (WGS) entry which is preliminary data.</text>
</comment>
<dbReference type="AlphaFoldDB" id="A0A921GYG4"/>
<feature type="signal peptide" evidence="1">
    <location>
        <begin position="1"/>
        <end position="25"/>
    </location>
</feature>
<gene>
    <name evidence="3" type="ORF">K8V85_07585</name>
</gene>
<name>A0A921GYG4_9STAP</name>
<dbReference type="Gene3D" id="3.10.450.40">
    <property type="match status" value="2"/>
</dbReference>
<evidence type="ECO:0000256" key="1">
    <source>
        <dbReference type="SAM" id="SignalP"/>
    </source>
</evidence>
<evidence type="ECO:0000259" key="2">
    <source>
        <dbReference type="Pfam" id="PF03413"/>
    </source>
</evidence>
<sequence>MKFKHITAVALSGALLAGFSGGAGAQTANAKSKDTIKVSQIKTSPKQAVKKAKSVYGGQKVKEIAFEKSHGKWAYKIAQQKKGKESEVIVANKSNKVLSKETEKEDHIDKSENFKYSDAISYKKALKKGQNKFNGDVSEWSLSKDKGKLVYDMDLKKGKTTHEISINAKNGKVLSNEKDD</sequence>
<evidence type="ECO:0000313" key="3">
    <source>
        <dbReference type="EMBL" id="HJF68157.1"/>
    </source>
</evidence>
<keyword evidence="1" id="KW-0732">Signal</keyword>
<reference evidence="3" key="2">
    <citation type="submission" date="2021-09" db="EMBL/GenBank/DDBJ databases">
        <authorList>
            <person name="Gilroy R."/>
        </authorList>
    </citation>
    <scope>NUCLEOTIDE SEQUENCE</scope>
    <source>
        <strain evidence="3">CHK149-3286</strain>
    </source>
</reference>
<protein>
    <submittedName>
        <fullName evidence="3">PepSY domain-containing protein</fullName>
    </submittedName>
</protein>
<dbReference type="Pfam" id="PF03413">
    <property type="entry name" value="PepSY"/>
    <property type="match status" value="2"/>
</dbReference>
<dbReference type="InterPro" id="IPR025711">
    <property type="entry name" value="PepSY"/>
</dbReference>
<dbReference type="Proteomes" id="UP000706163">
    <property type="component" value="Unassembled WGS sequence"/>
</dbReference>
<dbReference type="RefSeq" id="WP_107628508.1">
    <property type="nucleotide sequence ID" value="NZ_DYVT01000084.1"/>
</dbReference>
<proteinExistence type="predicted"/>
<organism evidence="3 4">
    <name type="scientific">Staphylococcus kloosii</name>
    <dbReference type="NCBI Taxonomy" id="29384"/>
    <lineage>
        <taxon>Bacteria</taxon>
        <taxon>Bacillati</taxon>
        <taxon>Bacillota</taxon>
        <taxon>Bacilli</taxon>
        <taxon>Bacillales</taxon>
        <taxon>Staphylococcaceae</taxon>
        <taxon>Staphylococcus</taxon>
    </lineage>
</organism>
<accession>A0A921GYG4</accession>
<feature type="domain" description="PepSY" evidence="2">
    <location>
        <begin position="119"/>
        <end position="175"/>
    </location>
</feature>
<dbReference type="EMBL" id="DYVT01000084">
    <property type="protein sequence ID" value="HJF68157.1"/>
    <property type="molecule type" value="Genomic_DNA"/>
</dbReference>
<reference evidence="3" key="1">
    <citation type="journal article" date="2021" name="PeerJ">
        <title>Extensive microbial diversity within the chicken gut microbiome revealed by metagenomics and culture.</title>
        <authorList>
            <person name="Gilroy R."/>
            <person name="Ravi A."/>
            <person name="Getino M."/>
            <person name="Pursley I."/>
            <person name="Horton D.L."/>
            <person name="Alikhan N.F."/>
            <person name="Baker D."/>
            <person name="Gharbi K."/>
            <person name="Hall N."/>
            <person name="Watson M."/>
            <person name="Adriaenssens E.M."/>
            <person name="Foster-Nyarko E."/>
            <person name="Jarju S."/>
            <person name="Secka A."/>
            <person name="Antonio M."/>
            <person name="Oren A."/>
            <person name="Chaudhuri R.R."/>
            <person name="La Ragione R."/>
            <person name="Hildebrand F."/>
            <person name="Pallen M.J."/>
        </authorList>
    </citation>
    <scope>NUCLEOTIDE SEQUENCE</scope>
    <source>
        <strain evidence="3">CHK149-3286</strain>
    </source>
</reference>
<feature type="chain" id="PRO_5039724625" evidence="1">
    <location>
        <begin position="26"/>
        <end position="180"/>
    </location>
</feature>
<feature type="domain" description="PepSY" evidence="2">
    <location>
        <begin position="44"/>
        <end position="90"/>
    </location>
</feature>
<evidence type="ECO:0000313" key="4">
    <source>
        <dbReference type="Proteomes" id="UP000706163"/>
    </source>
</evidence>